<accession>A0A0W4ZJI7</accession>
<reference evidence="8" key="1">
    <citation type="journal article" date="2016" name="Nat. Commun.">
        <title>Genome analysis of three Pneumocystis species reveals adaptation mechanisms to life exclusively in mammalian hosts.</title>
        <authorList>
            <person name="Ma L."/>
            <person name="Chen Z."/>
            <person name="Huang D.W."/>
            <person name="Kutty G."/>
            <person name="Ishihara M."/>
            <person name="Wang H."/>
            <person name="Abouelleil A."/>
            <person name="Bishop L."/>
            <person name="Davey E."/>
            <person name="Deng R."/>
            <person name="Deng X."/>
            <person name="Fan L."/>
            <person name="Fantoni G."/>
            <person name="Fitzgerald M."/>
            <person name="Gogineni E."/>
            <person name="Goldberg J.M."/>
            <person name="Handley G."/>
            <person name="Hu X."/>
            <person name="Huber C."/>
            <person name="Jiao X."/>
            <person name="Jones K."/>
            <person name="Levin J.Z."/>
            <person name="Liu Y."/>
            <person name="Macdonald P."/>
            <person name="Melnikov A."/>
            <person name="Raley C."/>
            <person name="Sassi M."/>
            <person name="Sherman B.T."/>
            <person name="Song X."/>
            <person name="Sykes S."/>
            <person name="Tran B."/>
            <person name="Walsh L."/>
            <person name="Xia Y."/>
            <person name="Yang J."/>
            <person name="Young S."/>
            <person name="Zeng Q."/>
            <person name="Zheng X."/>
            <person name="Stephens R."/>
            <person name="Nusbaum C."/>
            <person name="Birren B.W."/>
            <person name="Azadi P."/>
            <person name="Lempicki R.A."/>
            <person name="Cuomo C.A."/>
            <person name="Kovacs J.A."/>
        </authorList>
    </citation>
    <scope>NUCLEOTIDE SEQUENCE [LARGE SCALE GENOMIC DNA]</scope>
    <source>
        <strain evidence="8">B80</strain>
    </source>
</reference>
<feature type="transmembrane region" description="Helical" evidence="6">
    <location>
        <begin position="129"/>
        <end position="149"/>
    </location>
</feature>
<dbReference type="AlphaFoldDB" id="A0A0W4ZJI7"/>
<comment type="subcellular location">
    <subcellularLocation>
        <location evidence="1">Membrane</location>
        <topology evidence="1">Multi-pass membrane protein</topology>
    </subcellularLocation>
</comment>
<gene>
    <name evidence="7" type="ORF">T552_01794</name>
</gene>
<feature type="transmembrane region" description="Helical" evidence="6">
    <location>
        <begin position="91"/>
        <end position="117"/>
    </location>
</feature>
<keyword evidence="8" id="KW-1185">Reference proteome</keyword>
<evidence type="ECO:0000313" key="8">
    <source>
        <dbReference type="Proteomes" id="UP000054454"/>
    </source>
</evidence>
<dbReference type="GeneID" id="28936563"/>
<dbReference type="GO" id="GO:0034424">
    <property type="term" value="C:Vps55/Vps68 complex"/>
    <property type="evidence" value="ECO:0007669"/>
    <property type="project" value="EnsemblFungi"/>
</dbReference>
<comment type="similarity">
    <text evidence="2">Belongs to the UPF0220 family.</text>
</comment>
<protein>
    <recommendedName>
        <fullName evidence="9">Vacuolar protein sorting-associated protein 68</fullName>
    </recommendedName>
</protein>
<dbReference type="RefSeq" id="XP_018226077.1">
    <property type="nucleotide sequence ID" value="XM_018370360.1"/>
</dbReference>
<evidence type="ECO:0000256" key="1">
    <source>
        <dbReference type="ARBA" id="ARBA00004141"/>
    </source>
</evidence>
<evidence type="ECO:0000256" key="5">
    <source>
        <dbReference type="ARBA" id="ARBA00023136"/>
    </source>
</evidence>
<dbReference type="Pfam" id="PF05255">
    <property type="entry name" value="UPF0220"/>
    <property type="match status" value="1"/>
</dbReference>
<feature type="transmembrane region" description="Helical" evidence="6">
    <location>
        <begin position="16"/>
        <end position="37"/>
    </location>
</feature>
<evidence type="ECO:0000256" key="4">
    <source>
        <dbReference type="ARBA" id="ARBA00022989"/>
    </source>
</evidence>
<evidence type="ECO:0008006" key="9">
    <source>
        <dbReference type="Google" id="ProtNLM"/>
    </source>
</evidence>
<proteinExistence type="inferred from homology"/>
<dbReference type="PANTHER" id="PTHR13180">
    <property type="entry name" value="SMALL MEMBRANE PROTEIN-RELATED"/>
    <property type="match status" value="1"/>
</dbReference>
<keyword evidence="5 6" id="KW-0472">Membrane</keyword>
<evidence type="ECO:0000256" key="3">
    <source>
        <dbReference type="ARBA" id="ARBA00022692"/>
    </source>
</evidence>
<dbReference type="OrthoDB" id="268928at2759"/>
<dbReference type="Proteomes" id="UP000054454">
    <property type="component" value="Unassembled WGS sequence"/>
</dbReference>
<comment type="caution">
    <text evidence="7">The sequence shown here is derived from an EMBL/GenBank/DDBJ whole genome shotgun (WGS) entry which is preliminary data.</text>
</comment>
<evidence type="ECO:0000256" key="6">
    <source>
        <dbReference type="SAM" id="Phobius"/>
    </source>
</evidence>
<keyword evidence="4 6" id="KW-1133">Transmembrane helix</keyword>
<organism evidence="7 8">
    <name type="scientific">Pneumocystis carinii (strain B80)</name>
    <name type="common">Rat pneumocystis pneumonia agent</name>
    <name type="synonym">Pneumocystis carinii f. sp. carinii</name>
    <dbReference type="NCBI Taxonomy" id="1408658"/>
    <lineage>
        <taxon>Eukaryota</taxon>
        <taxon>Fungi</taxon>
        <taxon>Dikarya</taxon>
        <taxon>Ascomycota</taxon>
        <taxon>Taphrinomycotina</taxon>
        <taxon>Pneumocystomycetes</taxon>
        <taxon>Pneumocystaceae</taxon>
        <taxon>Pneumocystis</taxon>
    </lineage>
</organism>
<keyword evidence="3 6" id="KW-0812">Transmembrane</keyword>
<name>A0A0W4ZJI7_PNEC8</name>
<evidence type="ECO:0000313" key="7">
    <source>
        <dbReference type="EMBL" id="KTW28534.1"/>
    </source>
</evidence>
<dbReference type="EMBL" id="LFVZ01000007">
    <property type="protein sequence ID" value="KTW28534.1"/>
    <property type="molecule type" value="Genomic_DNA"/>
</dbReference>
<evidence type="ECO:0000256" key="2">
    <source>
        <dbReference type="ARBA" id="ARBA00005335"/>
    </source>
</evidence>
<dbReference type="GO" id="GO:0000329">
    <property type="term" value="C:fungal-type vacuole membrane"/>
    <property type="evidence" value="ECO:0007669"/>
    <property type="project" value="EnsemblFungi"/>
</dbReference>
<sequence>MGLFFFPNIYMKDTGIYISGMMFSLGWWFFVDSVLYSNIKNTEKVYISLVDWIPCILSTIGMFMINSIDKDRLISNSFTYTRYNIVWKARLLLFLGFSLLASGVAGSFTLLIIKYLLHNYPIEITCLGIENAVANSLIALSTIILWAAINHENNQYHYNLTLN</sequence>
<dbReference type="VEuPathDB" id="FungiDB:T552_01794"/>
<dbReference type="InterPro" id="IPR007919">
    <property type="entry name" value="UPF0220"/>
</dbReference>
<dbReference type="GO" id="GO:0032511">
    <property type="term" value="P:late endosome to vacuole transport via multivesicular body sorting pathway"/>
    <property type="evidence" value="ECO:0007669"/>
    <property type="project" value="EnsemblFungi"/>
</dbReference>